<dbReference type="Pfam" id="PF04002">
    <property type="entry name" value="RadC"/>
    <property type="match status" value="1"/>
</dbReference>
<name>A0A7W9EJ42_9SPHN</name>
<dbReference type="Proteomes" id="UP000557739">
    <property type="component" value="Unassembled WGS sequence"/>
</dbReference>
<dbReference type="EMBL" id="JACIJJ010000006">
    <property type="protein sequence ID" value="MBB5699838.1"/>
    <property type="molecule type" value="Genomic_DNA"/>
</dbReference>
<dbReference type="GO" id="GO:0006508">
    <property type="term" value="P:proteolysis"/>
    <property type="evidence" value="ECO:0007669"/>
    <property type="project" value="UniProtKB-KW"/>
</dbReference>
<sequence>MTSANQCLVDIGGARRIFAPLGGAAIELAAFAFLDRQHRVIAIRQGEAGHVSAVDLSLRLVAREALSLEAAGVVMAHNHPSADGRPSESDIAVTRSAAQVFGRLDVTLVDHVIVTRTGLTSFRALGLL</sequence>
<keyword evidence="4" id="KW-0862">Zinc</keyword>
<dbReference type="Gene3D" id="3.40.140.10">
    <property type="entry name" value="Cytidine Deaminase, domain 2"/>
    <property type="match status" value="1"/>
</dbReference>
<dbReference type="InterPro" id="IPR037518">
    <property type="entry name" value="MPN"/>
</dbReference>
<evidence type="ECO:0000313" key="7">
    <source>
        <dbReference type="EMBL" id="MBB5699838.1"/>
    </source>
</evidence>
<dbReference type="RefSeq" id="WP_184030503.1">
    <property type="nucleotide sequence ID" value="NZ_JACIJJ010000006.1"/>
</dbReference>
<keyword evidence="8" id="KW-1185">Reference proteome</keyword>
<dbReference type="GO" id="GO:0008237">
    <property type="term" value="F:metallopeptidase activity"/>
    <property type="evidence" value="ECO:0007669"/>
    <property type="project" value="UniProtKB-KW"/>
</dbReference>
<protein>
    <submittedName>
        <fullName evidence="7">DNA repair protein RadC</fullName>
    </submittedName>
</protein>
<dbReference type="PROSITE" id="PS50249">
    <property type="entry name" value="MPN"/>
    <property type="match status" value="1"/>
</dbReference>
<dbReference type="InterPro" id="IPR001405">
    <property type="entry name" value="UPF0758"/>
</dbReference>
<dbReference type="PANTHER" id="PTHR30471:SF3">
    <property type="entry name" value="UPF0758 PROTEIN YEES-RELATED"/>
    <property type="match status" value="1"/>
</dbReference>
<gene>
    <name evidence="7" type="ORF">FHR19_003215</name>
</gene>
<evidence type="ECO:0000259" key="6">
    <source>
        <dbReference type="PROSITE" id="PS50249"/>
    </source>
</evidence>
<accession>A0A7W9EJ42</accession>
<evidence type="ECO:0000313" key="8">
    <source>
        <dbReference type="Proteomes" id="UP000557739"/>
    </source>
</evidence>
<keyword evidence="2" id="KW-0479">Metal-binding</keyword>
<proteinExistence type="predicted"/>
<keyword evidence="5" id="KW-0482">Metalloprotease</keyword>
<keyword evidence="3" id="KW-0378">Hydrolase</keyword>
<feature type="domain" description="MPN" evidence="6">
    <location>
        <begin position="1"/>
        <end position="128"/>
    </location>
</feature>
<dbReference type="GO" id="GO:0046872">
    <property type="term" value="F:metal ion binding"/>
    <property type="evidence" value="ECO:0007669"/>
    <property type="project" value="UniProtKB-KW"/>
</dbReference>
<evidence type="ECO:0000256" key="3">
    <source>
        <dbReference type="ARBA" id="ARBA00022801"/>
    </source>
</evidence>
<dbReference type="AlphaFoldDB" id="A0A7W9EJ42"/>
<evidence type="ECO:0000256" key="5">
    <source>
        <dbReference type="ARBA" id="ARBA00023049"/>
    </source>
</evidence>
<organism evidence="7 8">
    <name type="scientific">Sphingomonas yantingensis</name>
    <dbReference type="NCBI Taxonomy" id="1241761"/>
    <lineage>
        <taxon>Bacteria</taxon>
        <taxon>Pseudomonadati</taxon>
        <taxon>Pseudomonadota</taxon>
        <taxon>Alphaproteobacteria</taxon>
        <taxon>Sphingomonadales</taxon>
        <taxon>Sphingomonadaceae</taxon>
        <taxon>Sphingomonas</taxon>
    </lineage>
</organism>
<dbReference type="InterPro" id="IPR025657">
    <property type="entry name" value="RadC_JAB"/>
</dbReference>
<dbReference type="PANTHER" id="PTHR30471">
    <property type="entry name" value="DNA REPAIR PROTEIN RADC"/>
    <property type="match status" value="1"/>
</dbReference>
<evidence type="ECO:0000256" key="1">
    <source>
        <dbReference type="ARBA" id="ARBA00022670"/>
    </source>
</evidence>
<keyword evidence="1" id="KW-0645">Protease</keyword>
<evidence type="ECO:0000256" key="2">
    <source>
        <dbReference type="ARBA" id="ARBA00022723"/>
    </source>
</evidence>
<comment type="caution">
    <text evidence="7">The sequence shown here is derived from an EMBL/GenBank/DDBJ whole genome shotgun (WGS) entry which is preliminary data.</text>
</comment>
<reference evidence="7 8" key="1">
    <citation type="submission" date="2020-08" db="EMBL/GenBank/DDBJ databases">
        <title>Genomic Encyclopedia of Type Strains, Phase IV (KMG-IV): sequencing the most valuable type-strain genomes for metagenomic binning, comparative biology and taxonomic classification.</title>
        <authorList>
            <person name="Goeker M."/>
        </authorList>
    </citation>
    <scope>NUCLEOTIDE SEQUENCE [LARGE SCALE GENOMIC DNA]</scope>
    <source>
        <strain evidence="7 8">DSM 27244</strain>
    </source>
</reference>
<evidence type="ECO:0000256" key="4">
    <source>
        <dbReference type="ARBA" id="ARBA00022833"/>
    </source>
</evidence>